<evidence type="ECO:0000256" key="4">
    <source>
        <dbReference type="ARBA" id="ARBA00048679"/>
    </source>
</evidence>
<feature type="compositionally biased region" description="Low complexity" evidence="5">
    <location>
        <begin position="938"/>
        <end position="948"/>
    </location>
</feature>
<dbReference type="InterPro" id="IPR008271">
    <property type="entry name" value="Ser/Thr_kinase_AS"/>
</dbReference>
<comment type="caution">
    <text evidence="7">The sequence shown here is derived from an EMBL/GenBank/DDBJ whole genome shotgun (WGS) entry which is preliminary data.</text>
</comment>
<dbReference type="InterPro" id="IPR050839">
    <property type="entry name" value="Rho-assoc_Ser/Thr_Kinase"/>
</dbReference>
<keyword evidence="8" id="KW-1185">Reference proteome</keyword>
<dbReference type="PANTHER" id="PTHR22988">
    <property type="entry name" value="MYOTONIC DYSTROPHY S/T KINASE-RELATED"/>
    <property type="match status" value="1"/>
</dbReference>
<accession>A0ABR3FMJ1</accession>
<evidence type="ECO:0000256" key="2">
    <source>
        <dbReference type="ARBA" id="ARBA00038271"/>
    </source>
</evidence>
<dbReference type="InterPro" id="IPR011009">
    <property type="entry name" value="Kinase-like_dom_sf"/>
</dbReference>
<feature type="region of interest" description="Disordered" evidence="5">
    <location>
        <begin position="776"/>
        <end position="957"/>
    </location>
</feature>
<dbReference type="PROSITE" id="PS50011">
    <property type="entry name" value="PROTEIN_KINASE_DOM"/>
    <property type="match status" value="1"/>
</dbReference>
<comment type="catalytic activity">
    <reaction evidence="3">
        <text>L-threonyl-[protein] + ATP = O-phospho-L-threonyl-[protein] + ADP + H(+)</text>
        <dbReference type="Rhea" id="RHEA:46608"/>
        <dbReference type="Rhea" id="RHEA-COMP:11060"/>
        <dbReference type="Rhea" id="RHEA-COMP:11605"/>
        <dbReference type="ChEBI" id="CHEBI:15378"/>
        <dbReference type="ChEBI" id="CHEBI:30013"/>
        <dbReference type="ChEBI" id="CHEBI:30616"/>
        <dbReference type="ChEBI" id="CHEBI:61977"/>
        <dbReference type="ChEBI" id="CHEBI:456216"/>
        <dbReference type="EC" id="2.7.11.1"/>
    </reaction>
</comment>
<feature type="region of interest" description="Disordered" evidence="5">
    <location>
        <begin position="272"/>
        <end position="292"/>
    </location>
</feature>
<comment type="catalytic activity">
    <reaction evidence="4">
        <text>L-seryl-[protein] + ATP = O-phospho-L-seryl-[protein] + ADP + H(+)</text>
        <dbReference type="Rhea" id="RHEA:17989"/>
        <dbReference type="Rhea" id="RHEA-COMP:9863"/>
        <dbReference type="Rhea" id="RHEA-COMP:11604"/>
        <dbReference type="ChEBI" id="CHEBI:15378"/>
        <dbReference type="ChEBI" id="CHEBI:29999"/>
        <dbReference type="ChEBI" id="CHEBI:30616"/>
        <dbReference type="ChEBI" id="CHEBI:83421"/>
        <dbReference type="ChEBI" id="CHEBI:456216"/>
        <dbReference type="EC" id="2.7.11.1"/>
    </reaction>
</comment>
<organism evidence="7 8">
    <name type="scientific">Marasmius crinis-equi</name>
    <dbReference type="NCBI Taxonomy" id="585013"/>
    <lineage>
        <taxon>Eukaryota</taxon>
        <taxon>Fungi</taxon>
        <taxon>Dikarya</taxon>
        <taxon>Basidiomycota</taxon>
        <taxon>Agaricomycotina</taxon>
        <taxon>Agaricomycetes</taxon>
        <taxon>Agaricomycetidae</taxon>
        <taxon>Agaricales</taxon>
        <taxon>Marasmiineae</taxon>
        <taxon>Marasmiaceae</taxon>
        <taxon>Marasmius</taxon>
    </lineage>
</organism>
<evidence type="ECO:0000313" key="8">
    <source>
        <dbReference type="Proteomes" id="UP001465976"/>
    </source>
</evidence>
<feature type="compositionally biased region" description="Polar residues" evidence="5">
    <location>
        <begin position="919"/>
        <end position="932"/>
    </location>
</feature>
<evidence type="ECO:0000313" key="7">
    <source>
        <dbReference type="EMBL" id="KAL0576484.1"/>
    </source>
</evidence>
<feature type="region of interest" description="Disordered" evidence="5">
    <location>
        <begin position="721"/>
        <end position="746"/>
    </location>
</feature>
<evidence type="ECO:0000259" key="6">
    <source>
        <dbReference type="PROSITE" id="PS50011"/>
    </source>
</evidence>
<dbReference type="Proteomes" id="UP001465976">
    <property type="component" value="Unassembled WGS sequence"/>
</dbReference>
<dbReference type="SUPFAM" id="SSF56112">
    <property type="entry name" value="Protein kinase-like (PK-like)"/>
    <property type="match status" value="1"/>
</dbReference>
<keyword evidence="1" id="KW-0597">Phosphoprotein</keyword>
<feature type="compositionally biased region" description="Polar residues" evidence="5">
    <location>
        <begin position="734"/>
        <end position="743"/>
    </location>
</feature>
<proteinExistence type="inferred from homology"/>
<dbReference type="EMBL" id="JBAHYK010000220">
    <property type="protein sequence ID" value="KAL0576484.1"/>
    <property type="molecule type" value="Genomic_DNA"/>
</dbReference>
<dbReference type="Gene3D" id="3.30.200.20">
    <property type="entry name" value="Phosphorylase Kinase, domain 1"/>
    <property type="match status" value="1"/>
</dbReference>
<reference evidence="7 8" key="1">
    <citation type="submission" date="2024-02" db="EMBL/GenBank/DDBJ databases">
        <title>A draft genome for the cacao thread blight pathogen Marasmius crinis-equi.</title>
        <authorList>
            <person name="Cohen S.P."/>
            <person name="Baruah I.K."/>
            <person name="Amoako-Attah I."/>
            <person name="Bukari Y."/>
            <person name="Meinhardt L.W."/>
            <person name="Bailey B.A."/>
        </authorList>
    </citation>
    <scope>NUCLEOTIDE SEQUENCE [LARGE SCALE GENOMIC DNA]</scope>
    <source>
        <strain evidence="7 8">GH-76</strain>
    </source>
</reference>
<evidence type="ECO:0000256" key="1">
    <source>
        <dbReference type="ARBA" id="ARBA00022553"/>
    </source>
</evidence>
<feature type="region of interest" description="Disordered" evidence="5">
    <location>
        <begin position="573"/>
        <end position="597"/>
    </location>
</feature>
<gene>
    <name evidence="7" type="ORF">V5O48_005495</name>
</gene>
<sequence length="980" mass="107916">MSQTWNQRKNRLRHLLHQPLQDEKALDDEFEQEDADGLALDRLLHGHNIIGPTARTKEIEVLKFGDQDLNALGALEQGQFGVIDVVSYRHNKGRKKALYIRKTISKAFALRTRHQNSPITERLLLLLAHRTNTPWAPHLIAAFHTPTHLSLIIPYAPLGSLWDLLSSSPLSPMRIREDELKWWIPQVICAISWCHDQGYAHRDVKPHNFVVTEEKRLMLLDFGSAARVERLGEGSRRLLSKEHCQVPVGTCDYVSPEILKAHEAALVRLELEEEEDDTSSRQASRSGSTRGSLRRIPSSAALVRKEDEVYGIDTDWWSMGAMLYELAYGTAPFFADDIGRTYLKIMDFKRSLRFDPSMDEEVSAGLKDLLKRILTDAEFRLGSQRGLEEFQEHRWFEGVDWDSLHQIPPPEVLHLPQFIYSDQDYNASTCEGDLDELAKSHSSHSQGFGFSAFFQSSYTTVPTRNSFSAADRLGDHETEAEDDPVGVTPMQDRKRTLAWSSPGLSILHSRSHSVSAGDNPATAWIGFSWGPRIDAFPASREAPDEVPVEMTMATPKPRRSSAFLSATPMSISMSTPTNNSAKRHQGTPFRTPAPVATPGTFRTPFRTPYQTQTLPAFGHGGGTTGFYTPNPRLATPGPGGVATLTGTARRRPLSDRQAMAKLVDCIGMSARKRVEESGRKCRILNAGYTPASIGAGKGVTTGKSGFDLKRFASGVDFASSLTGESDAQEGSRRAASNTGSRKSTSGKKLRFAFELDEARRDKSDYAEYSSLAYSDIHAPPPVVTRGRSRERSEEDDTEAELFFQSSPSQTRSQISRHSRSRSLSHSFSLEQLGESGPDTEVDTDLETTTTTSVPPSPSPSPRPGSAASGTLLSGAGGLSGAGWGGYGRSGTPTLTMTFFGKGGRERPPPASRRRSTGSQSQPDETATTTTASERLRGSTSSAASYTSALDAPLDEMGEKHARIMREIEKLEEKLKDIMDG</sequence>
<feature type="domain" description="Protein kinase" evidence="6">
    <location>
        <begin position="69"/>
        <end position="396"/>
    </location>
</feature>
<dbReference type="Pfam" id="PF00069">
    <property type="entry name" value="Pkinase"/>
    <property type="match status" value="2"/>
</dbReference>
<comment type="similarity">
    <text evidence="2">Belongs to the protein kinase superfamily. STE Ser/Thr protein kinase family. COT1 subfamily.</text>
</comment>
<evidence type="ECO:0000256" key="5">
    <source>
        <dbReference type="SAM" id="MobiDB-lite"/>
    </source>
</evidence>
<dbReference type="InterPro" id="IPR000719">
    <property type="entry name" value="Prot_kinase_dom"/>
</dbReference>
<dbReference type="Gene3D" id="1.10.510.10">
    <property type="entry name" value="Transferase(Phosphotransferase) domain 1"/>
    <property type="match status" value="2"/>
</dbReference>
<dbReference type="SMART" id="SM00220">
    <property type="entry name" value="S_TKc"/>
    <property type="match status" value="1"/>
</dbReference>
<name>A0ABR3FMJ1_9AGAR</name>
<protein>
    <recommendedName>
        <fullName evidence="6">Protein kinase domain-containing protein</fullName>
    </recommendedName>
</protein>
<dbReference type="PANTHER" id="PTHR22988:SF71">
    <property type="entry name" value="CITRON RHO-INTERACTING KINASE"/>
    <property type="match status" value="1"/>
</dbReference>
<feature type="compositionally biased region" description="Low complexity" evidence="5">
    <location>
        <begin position="863"/>
        <end position="873"/>
    </location>
</feature>
<dbReference type="PROSITE" id="PS00108">
    <property type="entry name" value="PROTEIN_KINASE_ST"/>
    <property type="match status" value="1"/>
</dbReference>
<feature type="compositionally biased region" description="Gly residues" evidence="5">
    <location>
        <begin position="874"/>
        <end position="888"/>
    </location>
</feature>
<evidence type="ECO:0000256" key="3">
    <source>
        <dbReference type="ARBA" id="ARBA00047899"/>
    </source>
</evidence>